<evidence type="ECO:0000313" key="2">
    <source>
        <dbReference type="Proteomes" id="UP000011885"/>
    </source>
</evidence>
<organism evidence="1 2">
    <name type="scientific">Rhodopirellula sallentina SM41</name>
    <dbReference type="NCBI Taxonomy" id="1263870"/>
    <lineage>
        <taxon>Bacteria</taxon>
        <taxon>Pseudomonadati</taxon>
        <taxon>Planctomycetota</taxon>
        <taxon>Planctomycetia</taxon>
        <taxon>Pirellulales</taxon>
        <taxon>Pirellulaceae</taxon>
        <taxon>Rhodopirellula</taxon>
    </lineage>
</organism>
<evidence type="ECO:0000313" key="1">
    <source>
        <dbReference type="EMBL" id="EMI56732.1"/>
    </source>
</evidence>
<name>M5U5K9_9BACT</name>
<gene>
    <name evidence="1" type="ORF">RSSM_01827</name>
</gene>
<sequence>MDGDDAVLSTDGFTLGTKLAGVASANHEFLLADFDFLALKAAGLNS</sequence>
<dbReference type="Proteomes" id="UP000011885">
    <property type="component" value="Unassembled WGS sequence"/>
</dbReference>
<dbReference type="AlphaFoldDB" id="M5U5K9"/>
<reference evidence="1 2" key="1">
    <citation type="journal article" date="2013" name="Mar. Genomics">
        <title>Expression of sulfatases in Rhodopirellula baltica and the diversity of sulfatases in the genus Rhodopirellula.</title>
        <authorList>
            <person name="Wegner C.E."/>
            <person name="Richter-Heitmann T."/>
            <person name="Klindworth A."/>
            <person name="Klockow C."/>
            <person name="Richter M."/>
            <person name="Achstetter T."/>
            <person name="Glockner F.O."/>
            <person name="Harder J."/>
        </authorList>
    </citation>
    <scope>NUCLEOTIDE SEQUENCE [LARGE SCALE GENOMIC DNA]</scope>
    <source>
        <strain evidence="1 2">SM41</strain>
    </source>
</reference>
<dbReference type="PATRIC" id="fig|1263870.3.peg.1953"/>
<accession>M5U5K9</accession>
<protein>
    <submittedName>
        <fullName evidence="1">Uncharacterized protein</fullName>
    </submittedName>
</protein>
<dbReference type="EMBL" id="ANOH01000126">
    <property type="protein sequence ID" value="EMI56732.1"/>
    <property type="molecule type" value="Genomic_DNA"/>
</dbReference>
<proteinExistence type="predicted"/>
<comment type="caution">
    <text evidence="1">The sequence shown here is derived from an EMBL/GenBank/DDBJ whole genome shotgun (WGS) entry which is preliminary data.</text>
</comment>
<keyword evidence="2" id="KW-1185">Reference proteome</keyword>